<evidence type="ECO:0000313" key="2">
    <source>
        <dbReference type="Proteomes" id="UP001500191"/>
    </source>
</evidence>
<proteinExistence type="predicted"/>
<accession>A0ABN1CAU4</accession>
<name>A0ABN1CAU4_9DEIO</name>
<reference evidence="1 2" key="1">
    <citation type="journal article" date="2019" name="Int. J. Syst. Evol. Microbiol.">
        <title>The Global Catalogue of Microorganisms (GCM) 10K type strain sequencing project: providing services to taxonomists for standard genome sequencing and annotation.</title>
        <authorList>
            <consortium name="The Broad Institute Genomics Platform"/>
            <consortium name="The Broad Institute Genome Sequencing Center for Infectious Disease"/>
            <person name="Wu L."/>
            <person name="Ma J."/>
        </authorList>
    </citation>
    <scope>NUCLEOTIDE SEQUENCE [LARGE SCALE GENOMIC DNA]</scope>
    <source>
        <strain evidence="1 2">JCM 14368</strain>
    </source>
</reference>
<gene>
    <name evidence="1" type="ORF">GCM10008937_23160</name>
</gene>
<organism evidence="1 2">
    <name type="scientific">Deinococcus depolymerans</name>
    <dbReference type="NCBI Taxonomy" id="392408"/>
    <lineage>
        <taxon>Bacteria</taxon>
        <taxon>Thermotogati</taxon>
        <taxon>Deinococcota</taxon>
        <taxon>Deinococci</taxon>
        <taxon>Deinococcales</taxon>
        <taxon>Deinococcaceae</taxon>
        <taxon>Deinococcus</taxon>
    </lineage>
</organism>
<keyword evidence="2" id="KW-1185">Reference proteome</keyword>
<dbReference type="Proteomes" id="UP001500191">
    <property type="component" value="Unassembled WGS sequence"/>
</dbReference>
<dbReference type="EMBL" id="BAAADB010000021">
    <property type="protein sequence ID" value="GAA0514797.1"/>
    <property type="molecule type" value="Genomic_DNA"/>
</dbReference>
<protein>
    <submittedName>
        <fullName evidence="1">Uncharacterized protein</fullName>
    </submittedName>
</protein>
<evidence type="ECO:0000313" key="1">
    <source>
        <dbReference type="EMBL" id="GAA0514797.1"/>
    </source>
</evidence>
<sequence>MLVLTLSLLGHTYLSSDNRPLRLSQKAVALITFLVREGRPQHRERLANLLWNTPGALRNLRVELSRLNQRGLELFPVNQPMLELTIPTDFDDWISGAATQPDTRLNDWLSSVSTLPLNGLDDLGTPEFQEWVHAQRAALSQQIERTLSQVYDRALQLGQHGAAHAVRTHIRQLGLRIVPATPAPTTTAVQFERRPLRARLQQILSRAEQQPQLVLLSGSSRPGRHDLIERCTEQTSWHVLELEAAAQPDVQHAALLHQVLRIMLPDGLSEPHLPATRPAELSEEMIRVWTLIAQSRQQLLIAIHDVARLSPSLLSSLHFAMNLRCSLTLVLTGAALRGPVPLDTSEGAFDLSRVHQLELPPLSVQEIAEAADLRAPPASADLSLQRAARIAQESEGWDLHAQALIEQPPVPSQRVPDVVRSALVGSLDVPPPLRRALSQLAMVHGTLGPAVAELIVQPPYPEALLEGERRGLLVTAAPEEIMHMPAAGYRPSDQDSRLTLISEAARVTLAGLLTSSERRHLRTVLAEHLLPTDPALALYYARGANLPDLTRLALERLGPAGGAVPGTPPYTVLPATDPPSAAVAGPRTERRTGNAYRVALDGQQLEIMRRGQHARPPLLRLRWEHVPAGTWRLVARVDVFQAAPELGVLAGEECFALGVRTPRTLETYLPVGAPFSSQERRPALRLPMHRWFQLSGQSEGGPLELQVRALDIALIIRHWSCGGSLLDRGPPWTGTGLSA</sequence>
<comment type="caution">
    <text evidence="1">The sequence shown here is derived from an EMBL/GenBank/DDBJ whole genome shotgun (WGS) entry which is preliminary data.</text>
</comment>